<dbReference type="GO" id="GO:0005509">
    <property type="term" value="F:calcium ion binding"/>
    <property type="evidence" value="ECO:0007669"/>
    <property type="project" value="InterPro"/>
</dbReference>
<evidence type="ECO:0000256" key="3">
    <source>
        <dbReference type="ARBA" id="ARBA00022837"/>
    </source>
</evidence>
<organism evidence="5 6">
    <name type="scientific">Calicophoron daubneyi</name>
    <name type="common">Rumen fluke</name>
    <name type="synonym">Paramphistomum daubneyi</name>
    <dbReference type="NCBI Taxonomy" id="300641"/>
    <lineage>
        <taxon>Eukaryota</taxon>
        <taxon>Metazoa</taxon>
        <taxon>Spiralia</taxon>
        <taxon>Lophotrochozoa</taxon>
        <taxon>Platyhelminthes</taxon>
        <taxon>Trematoda</taxon>
        <taxon>Digenea</taxon>
        <taxon>Plagiorchiida</taxon>
        <taxon>Pronocephalata</taxon>
        <taxon>Paramphistomoidea</taxon>
        <taxon>Paramphistomidae</taxon>
        <taxon>Calicophoron</taxon>
    </lineage>
</organism>
<sequence>MSTSEFDNQNLKASAKKALSEAKDPAEKLRAQCLLRGVTGIHGFGRMFRIMDDDSSHSLSKEEFIKGCHDYGCNLTQAEVDQLFKMVDKDGSGTIVFDELLKILRPPMSESRVKITKMAFDKMDRSGDGRITVEDLEKTYQARHDPKCQSSKMSEKQVLEAYLNSFELNSNTKDAIVTWDEFLNYYSGVSASIDSDAYYDLMMRNAFKL</sequence>
<evidence type="ECO:0000256" key="1">
    <source>
        <dbReference type="ARBA" id="ARBA00022723"/>
    </source>
</evidence>
<evidence type="ECO:0000313" key="5">
    <source>
        <dbReference type="EMBL" id="CAL5136862.1"/>
    </source>
</evidence>
<keyword evidence="2" id="KW-0677">Repeat</keyword>
<evidence type="ECO:0000256" key="2">
    <source>
        <dbReference type="ARBA" id="ARBA00022737"/>
    </source>
</evidence>
<dbReference type="CDD" id="cd00051">
    <property type="entry name" value="EFh"/>
    <property type="match status" value="2"/>
</dbReference>
<proteinExistence type="predicted"/>
<evidence type="ECO:0000259" key="4">
    <source>
        <dbReference type="PROSITE" id="PS50222"/>
    </source>
</evidence>
<dbReference type="InterPro" id="IPR051581">
    <property type="entry name" value="Ca-bind"/>
</dbReference>
<dbReference type="Gene3D" id="1.10.238.10">
    <property type="entry name" value="EF-hand"/>
    <property type="match status" value="2"/>
</dbReference>
<protein>
    <recommendedName>
        <fullName evidence="4">EF-hand domain-containing protein</fullName>
    </recommendedName>
</protein>
<dbReference type="InterPro" id="IPR002048">
    <property type="entry name" value="EF_hand_dom"/>
</dbReference>
<dbReference type="PROSITE" id="PS50222">
    <property type="entry name" value="EF_HAND_2"/>
    <property type="match status" value="3"/>
</dbReference>
<dbReference type="Proteomes" id="UP001497525">
    <property type="component" value="Unassembled WGS sequence"/>
</dbReference>
<dbReference type="InterPro" id="IPR018247">
    <property type="entry name" value="EF_Hand_1_Ca_BS"/>
</dbReference>
<feature type="domain" description="EF-hand" evidence="4">
    <location>
        <begin position="75"/>
        <end position="110"/>
    </location>
</feature>
<gene>
    <name evidence="5" type="ORF">CDAUBV1_LOCUS11158</name>
</gene>
<dbReference type="SUPFAM" id="SSF47473">
    <property type="entry name" value="EF-hand"/>
    <property type="match status" value="1"/>
</dbReference>
<reference evidence="5" key="1">
    <citation type="submission" date="2024-06" db="EMBL/GenBank/DDBJ databases">
        <authorList>
            <person name="Liu X."/>
            <person name="Lenzi L."/>
            <person name="Haldenby T S."/>
            <person name="Uol C."/>
        </authorList>
    </citation>
    <scope>NUCLEOTIDE SEQUENCE</scope>
</reference>
<keyword evidence="3" id="KW-0106">Calcium</keyword>
<dbReference type="InterPro" id="IPR011992">
    <property type="entry name" value="EF-hand-dom_pair"/>
</dbReference>
<name>A0AAV2TKG6_CALDB</name>
<dbReference type="SMART" id="SM00054">
    <property type="entry name" value="EFh"/>
    <property type="match status" value="3"/>
</dbReference>
<feature type="domain" description="EF-hand" evidence="4">
    <location>
        <begin position="111"/>
        <end position="146"/>
    </location>
</feature>
<dbReference type="PANTHER" id="PTHR34524:SF6">
    <property type="entry name" value="CALCYPHOSINE LIKE"/>
    <property type="match status" value="1"/>
</dbReference>
<dbReference type="PANTHER" id="PTHR34524">
    <property type="entry name" value="CALCYPHOSIN"/>
    <property type="match status" value="1"/>
</dbReference>
<comment type="caution">
    <text evidence="5">The sequence shown here is derived from an EMBL/GenBank/DDBJ whole genome shotgun (WGS) entry which is preliminary data.</text>
</comment>
<feature type="domain" description="EF-hand" evidence="4">
    <location>
        <begin position="39"/>
        <end position="74"/>
    </location>
</feature>
<dbReference type="EMBL" id="CAXLJL010000356">
    <property type="protein sequence ID" value="CAL5136862.1"/>
    <property type="molecule type" value="Genomic_DNA"/>
</dbReference>
<dbReference type="Pfam" id="PF13499">
    <property type="entry name" value="EF-hand_7"/>
    <property type="match status" value="2"/>
</dbReference>
<dbReference type="AlphaFoldDB" id="A0AAV2TKG6"/>
<evidence type="ECO:0000313" key="6">
    <source>
        <dbReference type="Proteomes" id="UP001497525"/>
    </source>
</evidence>
<keyword evidence="1" id="KW-0479">Metal-binding</keyword>
<dbReference type="PROSITE" id="PS00018">
    <property type="entry name" value="EF_HAND_1"/>
    <property type="match status" value="2"/>
</dbReference>
<accession>A0AAV2TKG6</accession>